<sequence length="321" mass="37192">MKNTKQELFDAYSEALKKVEEVQKMKETPADMAENKRKVAVEENAAQAVESNIFSDEITRQYEDLMETIENKQKELQELYDIEVEASSLAAIINAAKEKDYQLEEEFKAKREKLMAEHKELIKVYEAELDDLISQKDSVREEVRAARAEEIAKVKQERQREEEEYGYNLTRQRKIENDKWEDEKAEREKVLNAKEEAADNMFVEAESKLDELERLREKVAEIPELIANAEKEAKELGQKEAAKEYGYKKTMYEKEKEYEIAKLEDKVSMLEEKLEQEESKTTTLQSKLDDAYTKMNTLASETVKANGAVRIVSSGTTPASK</sequence>
<accession>C9L7W3</accession>
<feature type="coiled-coil region" evidence="1">
    <location>
        <begin position="115"/>
        <end position="287"/>
    </location>
</feature>
<organism evidence="2 3">
    <name type="scientific">Blautia hansenii DSM 20583</name>
    <dbReference type="NCBI Taxonomy" id="537007"/>
    <lineage>
        <taxon>Bacteria</taxon>
        <taxon>Bacillati</taxon>
        <taxon>Bacillota</taxon>
        <taxon>Clostridia</taxon>
        <taxon>Lachnospirales</taxon>
        <taxon>Lachnospiraceae</taxon>
        <taxon>Blautia</taxon>
    </lineage>
</organism>
<feature type="coiled-coil region" evidence="1">
    <location>
        <begin position="55"/>
        <end position="82"/>
    </location>
</feature>
<dbReference type="RefSeq" id="WP_003020695.1">
    <property type="nucleotide sequence ID" value="NZ_CP022413.2"/>
</dbReference>
<dbReference type="HOGENOM" id="CLU_865138_0_0_9"/>
<name>C9L7W3_BLAHA</name>
<proteinExistence type="predicted"/>
<evidence type="ECO:0000313" key="3">
    <source>
        <dbReference type="Proteomes" id="UP000003755"/>
    </source>
</evidence>
<evidence type="ECO:0000313" key="2">
    <source>
        <dbReference type="EMBL" id="EEX21858.1"/>
    </source>
</evidence>
<dbReference type="EMBL" id="ABYU02000016">
    <property type="protein sequence ID" value="EEX21858.1"/>
    <property type="molecule type" value="Genomic_DNA"/>
</dbReference>
<comment type="caution">
    <text evidence="2">The sequence shown here is derived from an EMBL/GenBank/DDBJ whole genome shotgun (WGS) entry which is preliminary data.</text>
</comment>
<keyword evidence="1" id="KW-0175">Coiled coil</keyword>
<keyword evidence="3" id="KW-1185">Reference proteome</keyword>
<dbReference type="eggNOG" id="ENOG5034568">
    <property type="taxonomic scope" value="Bacteria"/>
</dbReference>
<reference evidence="2" key="1">
    <citation type="submission" date="2009-09" db="EMBL/GenBank/DDBJ databases">
        <authorList>
            <person name="Weinstock G."/>
            <person name="Sodergren E."/>
            <person name="Clifton S."/>
            <person name="Fulton L."/>
            <person name="Fulton B."/>
            <person name="Courtney L."/>
            <person name="Fronick C."/>
            <person name="Harrison M."/>
            <person name="Strong C."/>
            <person name="Farmer C."/>
            <person name="Delahaunty K."/>
            <person name="Markovic C."/>
            <person name="Hall O."/>
            <person name="Minx P."/>
            <person name="Tomlinson C."/>
            <person name="Mitreva M."/>
            <person name="Nelson J."/>
            <person name="Hou S."/>
            <person name="Wollam A."/>
            <person name="Pepin K.H."/>
            <person name="Johnson M."/>
            <person name="Bhonagiri V."/>
            <person name="Nash W.E."/>
            <person name="Warren W."/>
            <person name="Chinwalla A."/>
            <person name="Mardis E.R."/>
            <person name="Wilson R.K."/>
        </authorList>
    </citation>
    <scope>NUCLEOTIDE SEQUENCE [LARGE SCALE GENOMIC DNA]</scope>
    <source>
        <strain evidence="2">DSM 20583</strain>
    </source>
</reference>
<protein>
    <submittedName>
        <fullName evidence="2">Uncharacterized protein</fullName>
    </submittedName>
</protein>
<dbReference type="AlphaFoldDB" id="C9L7W3"/>
<dbReference type="STRING" id="537007.BLAHAN_05486"/>
<dbReference type="Proteomes" id="UP000003755">
    <property type="component" value="Unassembled WGS sequence"/>
</dbReference>
<evidence type="ECO:0000256" key="1">
    <source>
        <dbReference type="SAM" id="Coils"/>
    </source>
</evidence>
<gene>
    <name evidence="2" type="ORF">BLAHAN_05486</name>
</gene>